<dbReference type="Proteomes" id="UP001140513">
    <property type="component" value="Unassembled WGS sequence"/>
</dbReference>
<keyword evidence="3" id="KW-1185">Reference proteome</keyword>
<feature type="compositionally biased region" description="Polar residues" evidence="1">
    <location>
        <begin position="76"/>
        <end position="117"/>
    </location>
</feature>
<comment type="caution">
    <text evidence="2">The sequence shown here is derived from an EMBL/GenBank/DDBJ whole genome shotgun (WGS) entry which is preliminary data.</text>
</comment>
<feature type="region of interest" description="Disordered" evidence="1">
    <location>
        <begin position="32"/>
        <end position="146"/>
    </location>
</feature>
<dbReference type="RefSeq" id="XP_056076530.1">
    <property type="nucleotide sequence ID" value="XM_056209708.1"/>
</dbReference>
<reference evidence="2" key="1">
    <citation type="submission" date="2022-10" db="EMBL/GenBank/DDBJ databases">
        <title>Tapping the CABI collections for fungal endophytes: first genome assemblies for Collariella, Neodidymelliopsis, Ascochyta clinopodiicola, Didymella pomorum, Didymosphaeria variabile, Neocosmospora piperis and Neocucurbitaria cava.</title>
        <authorList>
            <person name="Hill R."/>
        </authorList>
    </citation>
    <scope>NUCLEOTIDE SEQUENCE</scope>
    <source>
        <strain evidence="2">IMI 356815</strain>
    </source>
</reference>
<organism evidence="2 3">
    <name type="scientific">Didymosphaeria variabile</name>
    <dbReference type="NCBI Taxonomy" id="1932322"/>
    <lineage>
        <taxon>Eukaryota</taxon>
        <taxon>Fungi</taxon>
        <taxon>Dikarya</taxon>
        <taxon>Ascomycota</taxon>
        <taxon>Pezizomycotina</taxon>
        <taxon>Dothideomycetes</taxon>
        <taxon>Pleosporomycetidae</taxon>
        <taxon>Pleosporales</taxon>
        <taxon>Massarineae</taxon>
        <taxon>Didymosphaeriaceae</taxon>
        <taxon>Didymosphaeria</taxon>
    </lineage>
</organism>
<dbReference type="GeneID" id="80904420"/>
<dbReference type="EMBL" id="JAPEUX010000001">
    <property type="protein sequence ID" value="KAJ4360328.1"/>
    <property type="molecule type" value="Genomic_DNA"/>
</dbReference>
<accession>A0A9W8XVI5</accession>
<dbReference type="OrthoDB" id="3797170at2759"/>
<dbReference type="AlphaFoldDB" id="A0A9W8XVI5"/>
<evidence type="ECO:0000256" key="1">
    <source>
        <dbReference type="SAM" id="MobiDB-lite"/>
    </source>
</evidence>
<feature type="compositionally biased region" description="Acidic residues" evidence="1">
    <location>
        <begin position="121"/>
        <end position="143"/>
    </location>
</feature>
<evidence type="ECO:0000313" key="2">
    <source>
        <dbReference type="EMBL" id="KAJ4360328.1"/>
    </source>
</evidence>
<name>A0A9W8XVI5_9PLEO</name>
<protein>
    <submittedName>
        <fullName evidence="2">Uncharacterized protein</fullName>
    </submittedName>
</protein>
<sequence>MEQPPEADSAESRGDFLPKYDIDVYNVITRLGSSSPRIDASQRVPSEEKRPSSTRSLKKAQYTTANAEKVPCLGGDQSSHASVSPARSTPARSSFETDLNRSASPITSANDASQNGQDAPIDVDDNEEIEGDEDLNTGDETDTADTISVPINYKDASGITNEYHLDINETELIIGQARGYAYIGNEHQETDEEAIAREKKESQTNWMTGWLVHANPEKYQVKPKKFVPSGKGKGGGRWVDVDEDDKVRVVVEWKKALYRDRRWFVNVDVEEIEERRTTKLGDPPLQYKLEVPRPKPPQSGLLRDGDELIGAPRCLAGPSKRCQPPLMGKFSVEQRKRYAGKEWPARRIAEMNMDGSR</sequence>
<gene>
    <name evidence="2" type="ORF">N0V89_000890</name>
</gene>
<proteinExistence type="predicted"/>
<evidence type="ECO:0000313" key="3">
    <source>
        <dbReference type="Proteomes" id="UP001140513"/>
    </source>
</evidence>